<dbReference type="PRINTS" id="PR00719">
    <property type="entry name" value="LMWPTPASE"/>
</dbReference>
<evidence type="ECO:0000256" key="6">
    <source>
        <dbReference type="PIRSR" id="PIRSR617867-1"/>
    </source>
</evidence>
<dbReference type="SMART" id="SM00226">
    <property type="entry name" value="LMWPc"/>
    <property type="match status" value="1"/>
</dbReference>
<dbReference type="Pfam" id="PF01451">
    <property type="entry name" value="LMWPc"/>
    <property type="match status" value="1"/>
</dbReference>
<comment type="catalytic activity">
    <reaction evidence="5">
        <text>O-phospho-L-tyrosyl-[protein] + H2O = L-tyrosyl-[protein] + phosphate</text>
        <dbReference type="Rhea" id="RHEA:10684"/>
        <dbReference type="Rhea" id="RHEA-COMP:10136"/>
        <dbReference type="Rhea" id="RHEA-COMP:20101"/>
        <dbReference type="ChEBI" id="CHEBI:15377"/>
        <dbReference type="ChEBI" id="CHEBI:43474"/>
        <dbReference type="ChEBI" id="CHEBI:46858"/>
        <dbReference type="ChEBI" id="CHEBI:61978"/>
        <dbReference type="EC" id="3.1.3.48"/>
    </reaction>
</comment>
<gene>
    <name evidence="8" type="ORF">H0E84_05555</name>
</gene>
<accession>A0A853JAP6</accession>
<name>A0A853JAP6_9GAMM</name>
<feature type="active site" evidence="6">
    <location>
        <position position="15"/>
    </location>
</feature>
<comment type="similarity">
    <text evidence="1">Belongs to the low molecular weight phosphotyrosine protein phosphatase family.</text>
</comment>
<comment type="caution">
    <text evidence="8">The sequence shown here is derived from an EMBL/GenBank/DDBJ whole genome shotgun (WGS) entry which is preliminary data.</text>
</comment>
<evidence type="ECO:0000256" key="5">
    <source>
        <dbReference type="ARBA" id="ARBA00051722"/>
    </source>
</evidence>
<dbReference type="AlphaFoldDB" id="A0A853JAP6"/>
<keyword evidence="4" id="KW-0904">Protein phosphatase</keyword>
<evidence type="ECO:0000313" key="9">
    <source>
        <dbReference type="Proteomes" id="UP000578091"/>
    </source>
</evidence>
<dbReference type="EC" id="3.1.3.48" evidence="2"/>
<dbReference type="InterPro" id="IPR050438">
    <property type="entry name" value="LMW_PTPase"/>
</dbReference>
<feature type="active site" description="Proton donor" evidence="6">
    <location>
        <position position="117"/>
    </location>
</feature>
<keyword evidence="3" id="KW-0378">Hydrolase</keyword>
<evidence type="ECO:0000256" key="3">
    <source>
        <dbReference type="ARBA" id="ARBA00022801"/>
    </source>
</evidence>
<evidence type="ECO:0000256" key="1">
    <source>
        <dbReference type="ARBA" id="ARBA00011063"/>
    </source>
</evidence>
<dbReference type="InterPro" id="IPR023485">
    <property type="entry name" value="Ptyr_pPase"/>
</dbReference>
<evidence type="ECO:0000256" key="4">
    <source>
        <dbReference type="ARBA" id="ARBA00022912"/>
    </source>
</evidence>
<feature type="active site" description="Nucleophile" evidence="6">
    <location>
        <position position="9"/>
    </location>
</feature>
<dbReference type="SUPFAM" id="SSF52788">
    <property type="entry name" value="Phosphotyrosine protein phosphatases I"/>
    <property type="match status" value="1"/>
</dbReference>
<protein>
    <recommendedName>
        <fullName evidence="2">protein-tyrosine-phosphatase</fullName>
        <ecNumber evidence="2">3.1.3.48</ecNumber>
    </recommendedName>
</protein>
<evidence type="ECO:0000259" key="7">
    <source>
        <dbReference type="SMART" id="SM00226"/>
    </source>
</evidence>
<dbReference type="Gene3D" id="3.40.50.2300">
    <property type="match status" value="1"/>
</dbReference>
<dbReference type="EMBL" id="JACCKA010000040">
    <property type="protein sequence ID" value="NZA25842.1"/>
    <property type="molecule type" value="Genomic_DNA"/>
</dbReference>
<dbReference type="PANTHER" id="PTHR11717:SF31">
    <property type="entry name" value="LOW MOLECULAR WEIGHT PROTEIN-TYROSINE-PHOSPHATASE ETP-RELATED"/>
    <property type="match status" value="1"/>
</dbReference>
<keyword evidence="9" id="KW-1185">Reference proteome</keyword>
<dbReference type="GO" id="GO:0004725">
    <property type="term" value="F:protein tyrosine phosphatase activity"/>
    <property type="evidence" value="ECO:0007669"/>
    <property type="project" value="UniProtKB-EC"/>
</dbReference>
<evidence type="ECO:0000313" key="8">
    <source>
        <dbReference type="EMBL" id="NZA25842.1"/>
    </source>
</evidence>
<organism evidence="8 9">
    <name type="scientific">Luteimonas salinisoli</name>
    <dbReference type="NCBI Taxonomy" id="2752307"/>
    <lineage>
        <taxon>Bacteria</taxon>
        <taxon>Pseudomonadati</taxon>
        <taxon>Pseudomonadota</taxon>
        <taxon>Gammaproteobacteria</taxon>
        <taxon>Lysobacterales</taxon>
        <taxon>Lysobacteraceae</taxon>
        <taxon>Luteimonas</taxon>
    </lineage>
</organism>
<dbReference type="InterPro" id="IPR036196">
    <property type="entry name" value="Ptyr_pPase_sf"/>
</dbReference>
<feature type="domain" description="Phosphotyrosine protein phosphatase I" evidence="7">
    <location>
        <begin position="3"/>
        <end position="143"/>
    </location>
</feature>
<reference evidence="8 9" key="1">
    <citation type="submission" date="2020-07" db="EMBL/GenBank/DDBJ databases">
        <title>Luteimonas sp. SJ-92.</title>
        <authorList>
            <person name="Huang X.-X."/>
            <person name="Xu L."/>
            <person name="Sun J.-Q."/>
        </authorList>
    </citation>
    <scope>NUCLEOTIDE SEQUENCE [LARGE SCALE GENOMIC DNA]</scope>
    <source>
        <strain evidence="8 9">SJ-92</strain>
    </source>
</reference>
<dbReference type="CDD" id="cd16343">
    <property type="entry name" value="LMWPTP"/>
    <property type="match status" value="1"/>
</dbReference>
<proteinExistence type="inferred from homology"/>
<sequence>MFNRVLMVCVGNICRSPTAEAVLRDRLDGTGIAVESAGLAALSGKPIHPLAEAVLGEHGGSGASHVARQIDRRLIDEAGLILVMERKHLQAIDRIAPHARGKTFLLGKWQGDVEIPDPYRRERHAYEHAFRLIDESIARWRPHLSPR</sequence>
<dbReference type="RefSeq" id="WP_180677645.1">
    <property type="nucleotide sequence ID" value="NZ_JACCKA010000040.1"/>
</dbReference>
<dbReference type="InterPro" id="IPR017867">
    <property type="entry name" value="Tyr_phospatase_low_mol_wt"/>
</dbReference>
<dbReference type="PANTHER" id="PTHR11717">
    <property type="entry name" value="LOW MOLECULAR WEIGHT PROTEIN TYROSINE PHOSPHATASE"/>
    <property type="match status" value="1"/>
</dbReference>
<evidence type="ECO:0000256" key="2">
    <source>
        <dbReference type="ARBA" id="ARBA00013064"/>
    </source>
</evidence>
<dbReference type="Proteomes" id="UP000578091">
    <property type="component" value="Unassembled WGS sequence"/>
</dbReference>